<dbReference type="RefSeq" id="WP_163917431.1">
    <property type="nucleotide sequence ID" value="NZ_AP022593.1"/>
</dbReference>
<keyword evidence="5 11" id="KW-0067">ATP-binding</keyword>
<geneLocation type="plasmid" evidence="12">
    <name>pjcm18538 dna</name>
</geneLocation>
<evidence type="ECO:0000256" key="3">
    <source>
        <dbReference type="ARBA" id="ARBA00022505"/>
    </source>
</evidence>
<evidence type="ECO:0000256" key="2">
    <source>
        <dbReference type="ARBA" id="ARBA00022475"/>
    </source>
</evidence>
<accession>A0A7I7RSI2</accession>
<dbReference type="InterPro" id="IPR003439">
    <property type="entry name" value="ABC_transporter-like_ATP-bd"/>
</dbReference>
<dbReference type="GO" id="GO:0005524">
    <property type="term" value="F:ATP binding"/>
    <property type="evidence" value="ECO:0007669"/>
    <property type="project" value="UniProtKB-KW"/>
</dbReference>
<sequence length="378" mass="38736">MRGDGSAFGGGGISVRAVVGARGLDVELSVAPGEVLALLGPNGAGKSTVLHVIAGIVAPDAGSVRVADRTLTDAAGGVHVATHDRRVGLLLQDPLLFPHLTVAANVAFGPRSSKRLGRNDSREAARRWLAEVDAADLVDRSPARLSGGQAQRVALARALAAEPDALLLDEPLAGLDVAVATAMRKVLRGVLTAGGRSAILVTHDLLDVVTLADRVVVLEQGRIVESGTATGVLGAPRSFFGARFAGVNLVAGRRSGPDSLVTEWGSTWHGEAPEPAALDPAARDTSAAEPVVAVFPPSAVAVYRDEPHGSPRNTVEVVVAELDSRGPAIRVRADEQPDGAPGLAADVTGEAAADLGLAPGERVFFTVKSQAVTLHSRP</sequence>
<dbReference type="PROSITE" id="PS50893">
    <property type="entry name" value="ABC_TRANSPORTER_2"/>
    <property type="match status" value="1"/>
</dbReference>
<dbReference type="PROSITE" id="PS51866">
    <property type="entry name" value="MOP"/>
    <property type="match status" value="1"/>
</dbReference>
<dbReference type="InterPro" id="IPR027417">
    <property type="entry name" value="P-loop_NTPase"/>
</dbReference>
<dbReference type="SUPFAM" id="SSF52540">
    <property type="entry name" value="P-loop containing nucleoside triphosphate hydrolases"/>
    <property type="match status" value="1"/>
</dbReference>
<dbReference type="SUPFAM" id="SSF50331">
    <property type="entry name" value="MOP-like"/>
    <property type="match status" value="1"/>
</dbReference>
<feature type="domain" description="Mop" evidence="10">
    <location>
        <begin position="308"/>
        <end position="376"/>
    </location>
</feature>
<dbReference type="InterPro" id="IPR003593">
    <property type="entry name" value="AAA+_ATPase"/>
</dbReference>
<organism evidence="11 12">
    <name type="scientific">Mycolicibacterium arabiense</name>
    <dbReference type="NCBI Taxonomy" id="1286181"/>
    <lineage>
        <taxon>Bacteria</taxon>
        <taxon>Bacillati</taxon>
        <taxon>Actinomycetota</taxon>
        <taxon>Actinomycetes</taxon>
        <taxon>Mycobacteriales</taxon>
        <taxon>Mycobacteriaceae</taxon>
        <taxon>Mycolicibacterium</taxon>
    </lineage>
</organism>
<dbReference type="SMART" id="SM00382">
    <property type="entry name" value="AAA"/>
    <property type="match status" value="1"/>
</dbReference>
<protein>
    <submittedName>
        <fullName evidence="11">Molybdenum import ATP-binding protein ModC</fullName>
    </submittedName>
</protein>
<keyword evidence="6" id="KW-1278">Translocase</keyword>
<dbReference type="AlphaFoldDB" id="A0A7I7RSI2"/>
<dbReference type="PANTHER" id="PTHR43514:SF1">
    <property type="entry name" value="SULFATE_THIOSULFATE IMPORT ATP-BINDING PROTEIN CYSA"/>
    <property type="match status" value="1"/>
</dbReference>
<keyword evidence="2" id="KW-1003">Cell membrane</keyword>
<dbReference type="InterPro" id="IPR004606">
    <property type="entry name" value="Mop_domain"/>
</dbReference>
<dbReference type="Pfam" id="PF00005">
    <property type="entry name" value="ABC_tran"/>
    <property type="match status" value="1"/>
</dbReference>
<keyword evidence="3 8" id="KW-0500">Molybdenum</keyword>
<proteinExistence type="predicted"/>
<gene>
    <name evidence="11" type="primary">modC</name>
    <name evidence="11" type="ORF">MARA_09750</name>
</gene>
<keyword evidence="4" id="KW-0547">Nucleotide-binding</keyword>
<dbReference type="InterPro" id="IPR017871">
    <property type="entry name" value="ABC_transporter-like_CS"/>
</dbReference>
<evidence type="ECO:0000259" key="10">
    <source>
        <dbReference type="PROSITE" id="PS51866"/>
    </source>
</evidence>
<dbReference type="KEGG" id="marz:MARA_09750"/>
<evidence type="ECO:0000256" key="1">
    <source>
        <dbReference type="ARBA" id="ARBA00022448"/>
    </source>
</evidence>
<dbReference type="EMBL" id="AP022593">
    <property type="protein sequence ID" value="BBY47507.1"/>
    <property type="molecule type" value="Genomic_DNA"/>
</dbReference>
<dbReference type="GO" id="GO:0016887">
    <property type="term" value="F:ATP hydrolysis activity"/>
    <property type="evidence" value="ECO:0007669"/>
    <property type="project" value="InterPro"/>
</dbReference>
<dbReference type="InterPro" id="IPR005116">
    <property type="entry name" value="Transp-assoc_OB_typ1"/>
</dbReference>
<evidence type="ECO:0000256" key="8">
    <source>
        <dbReference type="PROSITE-ProRule" id="PRU01213"/>
    </source>
</evidence>
<name>A0A7I7RSI2_9MYCO</name>
<keyword evidence="7" id="KW-0472">Membrane</keyword>
<feature type="domain" description="ABC transporter" evidence="9">
    <location>
        <begin position="1"/>
        <end position="245"/>
    </location>
</feature>
<dbReference type="GO" id="GO:0015689">
    <property type="term" value="P:molybdate ion transport"/>
    <property type="evidence" value="ECO:0007669"/>
    <property type="project" value="InterPro"/>
</dbReference>
<evidence type="ECO:0000259" key="9">
    <source>
        <dbReference type="PROSITE" id="PS50893"/>
    </source>
</evidence>
<evidence type="ECO:0000256" key="4">
    <source>
        <dbReference type="ARBA" id="ARBA00022741"/>
    </source>
</evidence>
<evidence type="ECO:0000256" key="7">
    <source>
        <dbReference type="ARBA" id="ARBA00023136"/>
    </source>
</evidence>
<keyword evidence="12" id="KW-1185">Reference proteome</keyword>
<dbReference type="InterPro" id="IPR008995">
    <property type="entry name" value="Mo/tungstate-bd_C_term_dom"/>
</dbReference>
<dbReference type="PROSITE" id="PS00211">
    <property type="entry name" value="ABC_TRANSPORTER_1"/>
    <property type="match status" value="1"/>
</dbReference>
<evidence type="ECO:0000256" key="5">
    <source>
        <dbReference type="ARBA" id="ARBA00022840"/>
    </source>
</evidence>
<keyword evidence="1" id="KW-0813">Transport</keyword>
<reference evidence="11 12" key="1">
    <citation type="journal article" date="2019" name="Emerg. Microbes Infect.">
        <title>Comprehensive subspecies identification of 175 nontuberculous mycobacteria species based on 7547 genomic profiles.</title>
        <authorList>
            <person name="Matsumoto Y."/>
            <person name="Kinjo T."/>
            <person name="Motooka D."/>
            <person name="Nabeya D."/>
            <person name="Jung N."/>
            <person name="Uechi K."/>
            <person name="Horii T."/>
            <person name="Iida T."/>
            <person name="Fujita J."/>
            <person name="Nakamura S."/>
        </authorList>
    </citation>
    <scope>NUCLEOTIDE SEQUENCE [LARGE SCALE GENOMIC DNA]</scope>
    <source>
        <strain evidence="11 12">JCM 18538</strain>
    </source>
</reference>
<evidence type="ECO:0000313" key="11">
    <source>
        <dbReference type="EMBL" id="BBY47507.1"/>
    </source>
</evidence>
<evidence type="ECO:0000256" key="6">
    <source>
        <dbReference type="ARBA" id="ARBA00022967"/>
    </source>
</evidence>
<dbReference type="Gene3D" id="3.40.50.300">
    <property type="entry name" value="P-loop containing nucleotide triphosphate hydrolases"/>
    <property type="match status" value="1"/>
</dbReference>
<dbReference type="Proteomes" id="UP000467428">
    <property type="component" value="Chromosome"/>
</dbReference>
<dbReference type="Gene3D" id="2.40.50.100">
    <property type="match status" value="1"/>
</dbReference>
<dbReference type="InterPro" id="IPR050334">
    <property type="entry name" value="Molybdenum_import_ModC"/>
</dbReference>
<dbReference type="PANTHER" id="PTHR43514">
    <property type="entry name" value="ABC TRANSPORTER I FAMILY MEMBER 10"/>
    <property type="match status" value="1"/>
</dbReference>
<dbReference type="Pfam" id="PF03459">
    <property type="entry name" value="TOBE"/>
    <property type="match status" value="1"/>
</dbReference>
<evidence type="ECO:0000313" key="12">
    <source>
        <dbReference type="Proteomes" id="UP000467428"/>
    </source>
</evidence>